<dbReference type="AlphaFoldDB" id="A0AAJ0HWH8"/>
<organism evidence="2 3">
    <name type="scientific">Lasiosphaeria hispida</name>
    <dbReference type="NCBI Taxonomy" id="260671"/>
    <lineage>
        <taxon>Eukaryota</taxon>
        <taxon>Fungi</taxon>
        <taxon>Dikarya</taxon>
        <taxon>Ascomycota</taxon>
        <taxon>Pezizomycotina</taxon>
        <taxon>Sordariomycetes</taxon>
        <taxon>Sordariomycetidae</taxon>
        <taxon>Sordariales</taxon>
        <taxon>Lasiosphaeriaceae</taxon>
        <taxon>Lasiosphaeria</taxon>
    </lineage>
</organism>
<dbReference type="EMBL" id="JAUIQD010000001">
    <property type="protein sequence ID" value="KAK3364195.1"/>
    <property type="molecule type" value="Genomic_DNA"/>
</dbReference>
<name>A0AAJ0HWH8_9PEZI</name>
<evidence type="ECO:0000256" key="1">
    <source>
        <dbReference type="SAM" id="SignalP"/>
    </source>
</evidence>
<feature type="chain" id="PRO_5042544033" description="Secreted protein" evidence="1">
    <location>
        <begin position="24"/>
        <end position="75"/>
    </location>
</feature>
<feature type="signal peptide" evidence="1">
    <location>
        <begin position="1"/>
        <end position="23"/>
    </location>
</feature>
<evidence type="ECO:0000313" key="3">
    <source>
        <dbReference type="Proteomes" id="UP001275084"/>
    </source>
</evidence>
<evidence type="ECO:0008006" key="4">
    <source>
        <dbReference type="Google" id="ProtNLM"/>
    </source>
</evidence>
<keyword evidence="1" id="KW-0732">Signal</keyword>
<comment type="caution">
    <text evidence="2">The sequence shown here is derived from an EMBL/GenBank/DDBJ whole genome shotgun (WGS) entry which is preliminary data.</text>
</comment>
<keyword evidence="3" id="KW-1185">Reference proteome</keyword>
<accession>A0AAJ0HWH8</accession>
<gene>
    <name evidence="2" type="ORF">B0T25DRAFT_529527</name>
</gene>
<reference evidence="2" key="1">
    <citation type="journal article" date="2023" name="Mol. Phylogenet. Evol.">
        <title>Genome-scale phylogeny and comparative genomics of the fungal order Sordariales.</title>
        <authorList>
            <person name="Hensen N."/>
            <person name="Bonometti L."/>
            <person name="Westerberg I."/>
            <person name="Brannstrom I.O."/>
            <person name="Guillou S."/>
            <person name="Cros-Aarteil S."/>
            <person name="Calhoun S."/>
            <person name="Haridas S."/>
            <person name="Kuo A."/>
            <person name="Mondo S."/>
            <person name="Pangilinan J."/>
            <person name="Riley R."/>
            <person name="LaButti K."/>
            <person name="Andreopoulos B."/>
            <person name="Lipzen A."/>
            <person name="Chen C."/>
            <person name="Yan M."/>
            <person name="Daum C."/>
            <person name="Ng V."/>
            <person name="Clum A."/>
            <person name="Steindorff A."/>
            <person name="Ohm R.A."/>
            <person name="Martin F."/>
            <person name="Silar P."/>
            <person name="Natvig D.O."/>
            <person name="Lalanne C."/>
            <person name="Gautier V."/>
            <person name="Ament-Velasquez S.L."/>
            <person name="Kruys A."/>
            <person name="Hutchinson M.I."/>
            <person name="Powell A.J."/>
            <person name="Barry K."/>
            <person name="Miller A.N."/>
            <person name="Grigoriev I.V."/>
            <person name="Debuchy R."/>
            <person name="Gladieux P."/>
            <person name="Hiltunen Thoren M."/>
            <person name="Johannesson H."/>
        </authorList>
    </citation>
    <scope>NUCLEOTIDE SEQUENCE</scope>
    <source>
        <strain evidence="2">CBS 955.72</strain>
    </source>
</reference>
<proteinExistence type="predicted"/>
<evidence type="ECO:0000313" key="2">
    <source>
        <dbReference type="EMBL" id="KAK3364195.1"/>
    </source>
</evidence>
<dbReference type="Proteomes" id="UP001275084">
    <property type="component" value="Unassembled WGS sequence"/>
</dbReference>
<protein>
    <recommendedName>
        <fullName evidence="4">Secreted protein</fullName>
    </recommendedName>
</protein>
<reference evidence="2" key="2">
    <citation type="submission" date="2023-06" db="EMBL/GenBank/DDBJ databases">
        <authorList>
            <consortium name="Lawrence Berkeley National Laboratory"/>
            <person name="Haridas S."/>
            <person name="Hensen N."/>
            <person name="Bonometti L."/>
            <person name="Westerberg I."/>
            <person name="Brannstrom I.O."/>
            <person name="Guillou S."/>
            <person name="Cros-Aarteil S."/>
            <person name="Calhoun S."/>
            <person name="Kuo A."/>
            <person name="Mondo S."/>
            <person name="Pangilinan J."/>
            <person name="Riley R."/>
            <person name="Labutti K."/>
            <person name="Andreopoulos B."/>
            <person name="Lipzen A."/>
            <person name="Chen C."/>
            <person name="Yanf M."/>
            <person name="Daum C."/>
            <person name="Ng V."/>
            <person name="Clum A."/>
            <person name="Steindorff A."/>
            <person name="Ohm R."/>
            <person name="Martin F."/>
            <person name="Silar P."/>
            <person name="Natvig D."/>
            <person name="Lalanne C."/>
            <person name="Gautier V."/>
            <person name="Ament-Velasquez S.L."/>
            <person name="Kruys A."/>
            <person name="Hutchinson M.I."/>
            <person name="Powell A.J."/>
            <person name="Barry K."/>
            <person name="Miller A.N."/>
            <person name="Grigoriev I.V."/>
            <person name="Debuchy R."/>
            <person name="Gladieux P."/>
            <person name="Thoren M.H."/>
            <person name="Johannesson H."/>
        </authorList>
    </citation>
    <scope>NUCLEOTIDE SEQUENCE</scope>
    <source>
        <strain evidence="2">CBS 955.72</strain>
    </source>
</reference>
<sequence>MRGARGGLRGVAVQMMLGYAVIAHLHCSTCELLIQFRHRKLLLVRKHEKIGVGTCMFSSARHGNVRQRRASAHSR</sequence>